<evidence type="ECO:0000313" key="1">
    <source>
        <dbReference type="EMBL" id="SHI05465.1"/>
    </source>
</evidence>
<dbReference type="AlphaFoldDB" id="A0A1M5Y069"/>
<proteinExistence type="predicted"/>
<dbReference type="RefSeq" id="WP_143165758.1">
    <property type="nucleotide sequence ID" value="NZ_FQXG01000006.1"/>
</dbReference>
<dbReference type="OrthoDB" id="5296002at2"/>
<dbReference type="EMBL" id="FQXG01000006">
    <property type="protein sequence ID" value="SHI05465.1"/>
    <property type="molecule type" value="Genomic_DNA"/>
</dbReference>
<name>A0A1M5Y069_9GAMM</name>
<dbReference type="Proteomes" id="UP000184268">
    <property type="component" value="Unassembled WGS sequence"/>
</dbReference>
<sequence>MRRIIGACLMGDQQLWLSDGQQDAQIDPTNAEAWQQLLQTFGPSRVHLVLTGNQYQLLSIERPPVEADELTQALPFLVKDLTSIAPEHLQLDHFQLAVQPADSNTLQVVAADRRRLVSMVEPAFQAGFQLDFITIEELALLDLLPSHSRPHLMLWHLPGQPLKLSLALDGQLLLSRNIRGFNQLDLLSEEELRQGLFDALLLELQRSLDYLERQLRQQPVAGLTLVLPLRQQQCLAERLGQELGLPVQALVDADRGPYQVLAHAAAMARGNDENTD</sequence>
<dbReference type="STRING" id="299255.SAMN02745129_3864"/>
<gene>
    <name evidence="1" type="ORF">SAMN02745129_3864</name>
</gene>
<dbReference type="Gene3D" id="3.30.420.380">
    <property type="match status" value="1"/>
</dbReference>
<evidence type="ECO:0000313" key="2">
    <source>
        <dbReference type="Proteomes" id="UP000184268"/>
    </source>
</evidence>
<keyword evidence="2" id="KW-1185">Reference proteome</keyword>
<accession>A0A1M5Y069</accession>
<organism evidence="1 2">
    <name type="scientific">Ferrimonas marina</name>
    <dbReference type="NCBI Taxonomy" id="299255"/>
    <lineage>
        <taxon>Bacteria</taxon>
        <taxon>Pseudomonadati</taxon>
        <taxon>Pseudomonadota</taxon>
        <taxon>Gammaproteobacteria</taxon>
        <taxon>Alteromonadales</taxon>
        <taxon>Ferrimonadaceae</taxon>
        <taxon>Ferrimonas</taxon>
    </lineage>
</organism>
<dbReference type="InterPro" id="IPR043129">
    <property type="entry name" value="ATPase_NBD"/>
</dbReference>
<protein>
    <submittedName>
        <fullName evidence="1">MSHA biogenesis protein MshI</fullName>
    </submittedName>
</protein>
<dbReference type="SUPFAM" id="SSF53067">
    <property type="entry name" value="Actin-like ATPase domain"/>
    <property type="match status" value="1"/>
</dbReference>
<reference evidence="1 2" key="1">
    <citation type="submission" date="2016-11" db="EMBL/GenBank/DDBJ databases">
        <authorList>
            <person name="Jaros S."/>
            <person name="Januszkiewicz K."/>
            <person name="Wedrychowicz H."/>
        </authorList>
    </citation>
    <scope>NUCLEOTIDE SEQUENCE [LARGE SCALE GENOMIC DNA]</scope>
    <source>
        <strain evidence="1 2">DSM 16917</strain>
    </source>
</reference>